<protein>
    <recommendedName>
        <fullName evidence="3">Glycosyl transferase family 1 domain-containing protein</fullName>
    </recommendedName>
</protein>
<comment type="caution">
    <text evidence="1">The sequence shown here is derived from an EMBL/GenBank/DDBJ whole genome shotgun (WGS) entry which is preliminary data.</text>
</comment>
<dbReference type="SUPFAM" id="SSF53756">
    <property type="entry name" value="UDP-Glycosyltransferase/glycogen phosphorylase"/>
    <property type="match status" value="1"/>
</dbReference>
<reference evidence="1 2" key="1">
    <citation type="submission" date="2017-11" db="EMBL/GenBank/DDBJ databases">
        <title>Genome-resolved metagenomics identifies genetic mobility, metabolic interactions, and unexpected diversity in perchlorate-reducing communities.</title>
        <authorList>
            <person name="Barnum T.P."/>
            <person name="Figueroa I.A."/>
            <person name="Carlstrom C.I."/>
            <person name="Lucas L.N."/>
            <person name="Engelbrektson A.L."/>
            <person name="Coates J.D."/>
        </authorList>
    </citation>
    <scope>NUCLEOTIDE SEQUENCE [LARGE SCALE GENOMIC DNA]</scope>
    <source>
        <strain evidence="1">BM706</strain>
    </source>
</reference>
<proteinExistence type="predicted"/>
<name>A0A2N5ZKN8_MUIH1</name>
<evidence type="ECO:0000313" key="1">
    <source>
        <dbReference type="EMBL" id="PLX19172.1"/>
    </source>
</evidence>
<dbReference type="EMBL" id="PKTG01000039">
    <property type="protein sequence ID" value="PLX19172.1"/>
    <property type="molecule type" value="Genomic_DNA"/>
</dbReference>
<dbReference type="AlphaFoldDB" id="A0A2N5ZKN8"/>
<accession>A0A2N5ZKN8</accession>
<organism evidence="1 2">
    <name type="scientific">Muiribacterium halophilum</name>
    <dbReference type="NCBI Taxonomy" id="2053465"/>
    <lineage>
        <taxon>Bacteria</taxon>
        <taxon>Candidatus Muiribacteriota</taxon>
        <taxon>Candidatus Muiribacteriia</taxon>
        <taxon>Candidatus Muiribacteriales</taxon>
        <taxon>Candidatus Muiribacteriaceae</taxon>
        <taxon>Candidatus Muiribacterium</taxon>
    </lineage>
</organism>
<evidence type="ECO:0000313" key="2">
    <source>
        <dbReference type="Proteomes" id="UP000234857"/>
    </source>
</evidence>
<gene>
    <name evidence="1" type="ORF">C0601_02620</name>
</gene>
<sequence length="352" mass="41443">MIPDNDFDYSDFINCFSINIKKVKSGIFLNKKNSFNNSLTKNISLNSKRNSFLKIKNLLREVYKNLLKFVYIGGTTFEYGFLLAHKIISLKKHYDICVSIGLPINIHAAVFYSSFFDNNIAKIKVADYGDPFYYNDLTPKIFYYRLFEKSILKRFNYISVPTKKAVSSYLDYKSKNKIKVIPQGFNLNDIKIGSYIKHNIPTFCYAGSFYEKLRNPVNFFDFLIKFDKPFNFIIYTDLNNLENYKVLKDLLNKSSNIIIKNIVDRKDCIYELSKMDFLINIKNSSENQSPSKTIDYLLAKRPIFNLSQNHFDKKKFLKYYNANYEDFNQMEKNKILSNFDIKNIADKFLSLI</sequence>
<evidence type="ECO:0008006" key="3">
    <source>
        <dbReference type="Google" id="ProtNLM"/>
    </source>
</evidence>
<dbReference type="Proteomes" id="UP000234857">
    <property type="component" value="Unassembled WGS sequence"/>
</dbReference>